<keyword evidence="9" id="KW-0472">Membrane</keyword>
<keyword evidence="2" id="KW-0813">Transport</keyword>
<comment type="subcellular location">
    <subcellularLocation>
        <location evidence="1">Endoplasmic reticulum membrane</location>
        <topology evidence="1">Single-pass membrane protein</topology>
    </subcellularLocation>
</comment>
<protein>
    <recommendedName>
        <fullName evidence="11">Thioredoxin domain-containing protein</fullName>
    </recommendedName>
</protein>
<dbReference type="Pfam" id="PF00085">
    <property type="entry name" value="Thioredoxin"/>
    <property type="match status" value="1"/>
</dbReference>
<reference evidence="12 13" key="1">
    <citation type="journal article" date="2021" name="Sci. Rep.">
        <title>The genome of the diatom Chaetoceros tenuissimus carries an ancient integrated fragment of an extant virus.</title>
        <authorList>
            <person name="Hongo Y."/>
            <person name="Kimura K."/>
            <person name="Takaki Y."/>
            <person name="Yoshida Y."/>
            <person name="Baba S."/>
            <person name="Kobayashi G."/>
            <person name="Nagasaki K."/>
            <person name="Hano T."/>
            <person name="Tomaru Y."/>
        </authorList>
    </citation>
    <scope>NUCLEOTIDE SEQUENCE [LARGE SCALE GENOMIC DNA]</scope>
    <source>
        <strain evidence="12 13">NIES-3715</strain>
    </source>
</reference>
<dbReference type="InterPro" id="IPR036249">
    <property type="entry name" value="Thioredoxin-like_sf"/>
</dbReference>
<dbReference type="GO" id="GO:0005789">
    <property type="term" value="C:endoplasmic reticulum membrane"/>
    <property type="evidence" value="ECO:0007669"/>
    <property type="project" value="UniProtKB-SubCell"/>
</dbReference>
<feature type="chain" id="PRO_5041952917" description="Thioredoxin domain-containing protein" evidence="10">
    <location>
        <begin position="22"/>
        <end position="237"/>
    </location>
</feature>
<name>A0AAD3D4Z2_9STRA</name>
<feature type="transmembrane region" description="Helical" evidence="9">
    <location>
        <begin position="206"/>
        <end position="231"/>
    </location>
</feature>
<dbReference type="GO" id="GO:0015036">
    <property type="term" value="F:disulfide oxidoreductase activity"/>
    <property type="evidence" value="ECO:0007669"/>
    <property type="project" value="TreeGrafter"/>
</dbReference>
<dbReference type="InterPro" id="IPR013766">
    <property type="entry name" value="Thioredoxin_domain"/>
</dbReference>
<accession>A0AAD3D4Z2</accession>
<evidence type="ECO:0000256" key="5">
    <source>
        <dbReference type="ARBA" id="ARBA00022982"/>
    </source>
</evidence>
<evidence type="ECO:0000313" key="12">
    <source>
        <dbReference type="EMBL" id="GFH58002.1"/>
    </source>
</evidence>
<proteinExistence type="predicted"/>
<evidence type="ECO:0000256" key="8">
    <source>
        <dbReference type="ARBA" id="ARBA00023284"/>
    </source>
</evidence>
<dbReference type="EMBL" id="BLLK01000060">
    <property type="protein sequence ID" value="GFH58002.1"/>
    <property type="molecule type" value="Genomic_DNA"/>
</dbReference>
<dbReference type="SUPFAM" id="SSF52833">
    <property type="entry name" value="Thioredoxin-like"/>
    <property type="match status" value="1"/>
</dbReference>
<evidence type="ECO:0000256" key="7">
    <source>
        <dbReference type="ARBA" id="ARBA00023157"/>
    </source>
</evidence>
<keyword evidence="5" id="KW-0249">Electron transport</keyword>
<dbReference type="AlphaFoldDB" id="A0AAD3D4Z2"/>
<feature type="signal peptide" evidence="10">
    <location>
        <begin position="1"/>
        <end position="21"/>
    </location>
</feature>
<keyword evidence="4" id="KW-0256">Endoplasmic reticulum</keyword>
<evidence type="ECO:0000259" key="11">
    <source>
        <dbReference type="PROSITE" id="PS51352"/>
    </source>
</evidence>
<evidence type="ECO:0000256" key="10">
    <source>
        <dbReference type="SAM" id="SignalP"/>
    </source>
</evidence>
<evidence type="ECO:0000256" key="2">
    <source>
        <dbReference type="ARBA" id="ARBA00022448"/>
    </source>
</evidence>
<keyword evidence="13" id="KW-1185">Reference proteome</keyword>
<evidence type="ECO:0000256" key="4">
    <source>
        <dbReference type="ARBA" id="ARBA00022824"/>
    </source>
</evidence>
<keyword evidence="8" id="KW-0676">Redox-active center</keyword>
<evidence type="ECO:0000313" key="13">
    <source>
        <dbReference type="Proteomes" id="UP001054902"/>
    </source>
</evidence>
<sequence>MKAILSLLLFTFLSFLSPIACSETAIKIEKTETESTQTATKKDVIDTSQQKVQGVITLTSKNFDSSINDGNKWLIEFYSPWCSHCKRFTSTYESIAQHLHSTTDNIKVGKVDGSVERALSSRFSIKGYPTFFLIDGWDVYEFKKSRSKENMIQFALQKQKNMETVNFLMGPFGPFGMVRMFVMNTGTRILNIFEYLVKERGINRTIAAVSMAGIGVFVGTLIVIFVGLMLIPKPKVD</sequence>
<dbReference type="CDD" id="cd02961">
    <property type="entry name" value="PDI_a_family"/>
    <property type="match status" value="1"/>
</dbReference>
<keyword evidence="3 10" id="KW-0732">Signal</keyword>
<dbReference type="PROSITE" id="PS51352">
    <property type="entry name" value="THIOREDOXIN_2"/>
    <property type="match status" value="1"/>
</dbReference>
<keyword evidence="7" id="KW-1015">Disulfide bond</keyword>
<evidence type="ECO:0000256" key="6">
    <source>
        <dbReference type="ARBA" id="ARBA00022989"/>
    </source>
</evidence>
<dbReference type="Gene3D" id="3.40.30.10">
    <property type="entry name" value="Glutaredoxin"/>
    <property type="match status" value="1"/>
</dbReference>
<keyword evidence="9" id="KW-0812">Transmembrane</keyword>
<organism evidence="12 13">
    <name type="scientific">Chaetoceros tenuissimus</name>
    <dbReference type="NCBI Taxonomy" id="426638"/>
    <lineage>
        <taxon>Eukaryota</taxon>
        <taxon>Sar</taxon>
        <taxon>Stramenopiles</taxon>
        <taxon>Ochrophyta</taxon>
        <taxon>Bacillariophyta</taxon>
        <taxon>Coscinodiscophyceae</taxon>
        <taxon>Chaetocerotophycidae</taxon>
        <taxon>Chaetocerotales</taxon>
        <taxon>Chaetocerotaceae</taxon>
        <taxon>Chaetoceros</taxon>
    </lineage>
</organism>
<dbReference type="PANTHER" id="PTHR46107">
    <property type="entry name" value="DUMPY: SHORTER THAN WILD-TYPE"/>
    <property type="match status" value="1"/>
</dbReference>
<dbReference type="InterPro" id="IPR052454">
    <property type="entry name" value="TMX_domain-containing"/>
</dbReference>
<feature type="domain" description="Thioredoxin" evidence="11">
    <location>
        <begin position="38"/>
        <end position="160"/>
    </location>
</feature>
<dbReference type="Proteomes" id="UP001054902">
    <property type="component" value="Unassembled WGS sequence"/>
</dbReference>
<comment type="caution">
    <text evidence="12">The sequence shown here is derived from an EMBL/GenBank/DDBJ whole genome shotgun (WGS) entry which is preliminary data.</text>
</comment>
<evidence type="ECO:0000256" key="3">
    <source>
        <dbReference type="ARBA" id="ARBA00022729"/>
    </source>
</evidence>
<evidence type="ECO:0000256" key="9">
    <source>
        <dbReference type="SAM" id="Phobius"/>
    </source>
</evidence>
<gene>
    <name evidence="12" type="ORF">CTEN210_14478</name>
</gene>
<evidence type="ECO:0000256" key="1">
    <source>
        <dbReference type="ARBA" id="ARBA00004389"/>
    </source>
</evidence>
<dbReference type="PANTHER" id="PTHR46107:SF3">
    <property type="entry name" value="THIOREDOXIN DOMAIN-CONTAINING PROTEIN"/>
    <property type="match status" value="1"/>
</dbReference>
<keyword evidence="6 9" id="KW-1133">Transmembrane helix</keyword>